<gene>
    <name evidence="1" type="ORF">S01H1_12249</name>
</gene>
<dbReference type="InterPro" id="IPR052944">
    <property type="entry name" value="Sporulation_related"/>
</dbReference>
<proteinExistence type="predicted"/>
<dbReference type="SUPFAM" id="SSF89392">
    <property type="entry name" value="Prokaryotic lipoproteins and lipoprotein localization factors"/>
    <property type="match status" value="1"/>
</dbReference>
<dbReference type="EMBL" id="BARS01006273">
    <property type="protein sequence ID" value="GAF67504.1"/>
    <property type="molecule type" value="Genomic_DNA"/>
</dbReference>
<dbReference type="Gene3D" id="2.50.20.10">
    <property type="entry name" value="Lipoprotein localisation LolA/LolB/LppX"/>
    <property type="match status" value="1"/>
</dbReference>
<accession>X0RF24</accession>
<dbReference type="InterPro" id="IPR029046">
    <property type="entry name" value="LolA/LolB/LppX"/>
</dbReference>
<sequence length="212" mass="23223">MRKTIVFGSILILATLVLVGAGCGEKEPGEESLTDILNKAKDVTSFKYDMIATTPGETAITTTMWRKGEKMRMEGTFEGQSMVYLVDAGEQLAYMYFPAENTAMTIDLSQAQETAGDSPTEQSGSVLDYNPVTLGTEVLDGKTCLVIEYTNETGETKMWLWTRYGFPIRTEITTAQGTSVVELKNIDFGNISDSIFELPAGVQLMTIPSFGF</sequence>
<dbReference type="AlphaFoldDB" id="X0RF24"/>
<dbReference type="PROSITE" id="PS51257">
    <property type="entry name" value="PROKAR_LIPOPROTEIN"/>
    <property type="match status" value="1"/>
</dbReference>
<reference evidence="1" key="1">
    <citation type="journal article" date="2014" name="Front. Microbiol.">
        <title>High frequency of phylogenetically diverse reductive dehalogenase-homologous genes in deep subseafloor sedimentary metagenomes.</title>
        <authorList>
            <person name="Kawai M."/>
            <person name="Futagami T."/>
            <person name="Toyoda A."/>
            <person name="Takaki Y."/>
            <person name="Nishi S."/>
            <person name="Hori S."/>
            <person name="Arai W."/>
            <person name="Tsubouchi T."/>
            <person name="Morono Y."/>
            <person name="Uchiyama I."/>
            <person name="Ito T."/>
            <person name="Fujiyama A."/>
            <person name="Inagaki F."/>
            <person name="Takami H."/>
        </authorList>
    </citation>
    <scope>NUCLEOTIDE SEQUENCE</scope>
    <source>
        <strain evidence="1">Expedition CK06-06</strain>
    </source>
</reference>
<organism evidence="1">
    <name type="scientific">marine sediment metagenome</name>
    <dbReference type="NCBI Taxonomy" id="412755"/>
    <lineage>
        <taxon>unclassified sequences</taxon>
        <taxon>metagenomes</taxon>
        <taxon>ecological metagenomes</taxon>
    </lineage>
</organism>
<evidence type="ECO:0000313" key="1">
    <source>
        <dbReference type="EMBL" id="GAF67504.1"/>
    </source>
</evidence>
<dbReference type="PANTHER" id="PTHR37507">
    <property type="entry name" value="SPORULATION PROTEIN YDCC"/>
    <property type="match status" value="1"/>
</dbReference>
<name>X0RF24_9ZZZZ</name>
<comment type="caution">
    <text evidence="1">The sequence shown here is derived from an EMBL/GenBank/DDBJ whole genome shotgun (WGS) entry which is preliminary data.</text>
</comment>
<dbReference type="PANTHER" id="PTHR37507:SF2">
    <property type="entry name" value="SPORULATION PROTEIN YDCC"/>
    <property type="match status" value="1"/>
</dbReference>
<protein>
    <submittedName>
        <fullName evidence="1">Uncharacterized protein</fullName>
    </submittedName>
</protein>